<dbReference type="PROSITE" id="PS51257">
    <property type="entry name" value="PROKAR_LIPOPROTEIN"/>
    <property type="match status" value="1"/>
</dbReference>
<protein>
    <submittedName>
        <fullName evidence="6">Metal ABC transporter solute-binding protein, Zn/Mn family</fullName>
    </submittedName>
</protein>
<keyword evidence="7" id="KW-1185">Reference proteome</keyword>
<dbReference type="PANTHER" id="PTHR42953">
    <property type="entry name" value="HIGH-AFFINITY ZINC UPTAKE SYSTEM PROTEIN ZNUA-RELATED"/>
    <property type="match status" value="1"/>
</dbReference>
<dbReference type="PANTHER" id="PTHR42953:SF8">
    <property type="entry name" value="ZINT DOMAIN-CONTAINING PROTEIN"/>
    <property type="match status" value="1"/>
</dbReference>
<proteinExistence type="inferred from homology"/>
<feature type="region of interest" description="Disordered" evidence="5">
    <location>
        <begin position="120"/>
        <end position="190"/>
    </location>
</feature>
<dbReference type="Proteomes" id="UP001596494">
    <property type="component" value="Unassembled WGS sequence"/>
</dbReference>
<evidence type="ECO:0000256" key="5">
    <source>
        <dbReference type="SAM" id="MobiDB-lite"/>
    </source>
</evidence>
<comment type="caution">
    <text evidence="6">The sequence shown here is derived from an EMBL/GenBank/DDBJ whole genome shotgun (WGS) entry which is preliminary data.</text>
</comment>
<feature type="compositionally biased region" description="Basic and acidic residues" evidence="5">
    <location>
        <begin position="124"/>
        <end position="190"/>
    </location>
</feature>
<keyword evidence="4" id="KW-0175">Coiled coil</keyword>
<dbReference type="SUPFAM" id="SSF53807">
    <property type="entry name" value="Helical backbone' metal receptor"/>
    <property type="match status" value="1"/>
</dbReference>
<organism evidence="6 7">
    <name type="scientific">Halobacillus campisalis</name>
    <dbReference type="NCBI Taxonomy" id="435909"/>
    <lineage>
        <taxon>Bacteria</taxon>
        <taxon>Bacillati</taxon>
        <taxon>Bacillota</taxon>
        <taxon>Bacilli</taxon>
        <taxon>Bacillales</taxon>
        <taxon>Bacillaceae</taxon>
        <taxon>Halobacillus</taxon>
    </lineage>
</organism>
<accession>A0ABW2K9R0</accession>
<dbReference type="Gene3D" id="3.40.50.1980">
    <property type="entry name" value="Nitrogenase molybdenum iron protein domain"/>
    <property type="match status" value="3"/>
</dbReference>
<keyword evidence="2" id="KW-0732">Signal</keyword>
<evidence type="ECO:0000313" key="6">
    <source>
        <dbReference type="EMBL" id="MFC7322855.1"/>
    </source>
</evidence>
<feature type="coiled-coil region" evidence="4">
    <location>
        <begin position="217"/>
        <end position="244"/>
    </location>
</feature>
<evidence type="ECO:0000256" key="4">
    <source>
        <dbReference type="SAM" id="Coils"/>
    </source>
</evidence>
<gene>
    <name evidence="6" type="ORF">ACFQMN_18470</name>
</gene>
<dbReference type="InterPro" id="IPR050492">
    <property type="entry name" value="Bact_metal-bind_prot9"/>
</dbReference>
<dbReference type="InterPro" id="IPR006128">
    <property type="entry name" value="Lipoprotein_PsaA-like"/>
</dbReference>
<name>A0ABW2K9R0_9BACI</name>
<evidence type="ECO:0000256" key="3">
    <source>
        <dbReference type="RuleBase" id="RU003512"/>
    </source>
</evidence>
<dbReference type="PRINTS" id="PR00690">
    <property type="entry name" value="ADHESNFAMILY"/>
</dbReference>
<sequence>MNRTKIGLLILIIFLVLGACSEQTSEESSSDNEEKLKINTTVYPLQFFTQQIAGDAAEVNTILPPGTDAHSYEPTTKEMVEMAEADAFIYNGAGLETYAEKIADSIDSEDVKILEAANGIDLEGSGHSHDHEKEGHSEEESHDHEEEGHSEEESHDHEEEGHSEEDHAHEEDSSGEENHEGHNHGEEDPHVWLDPIRSIEMAENVKNMLVELEPDSKEQFNENFEQLKTELESLDKEFHEQIESKEKKEIIVSHSAYGYWEQAYGIEQIAVSGLSPTNEPSQKDLEEIISKSQEHDLNHVLFEQNITPKVSEVVQNEIGAEALRIHNLSVLTESDIEDEEDYFTLMERNLEVLDEALSE</sequence>
<reference evidence="7" key="1">
    <citation type="journal article" date="2019" name="Int. J. Syst. Evol. Microbiol.">
        <title>The Global Catalogue of Microorganisms (GCM) 10K type strain sequencing project: providing services to taxonomists for standard genome sequencing and annotation.</title>
        <authorList>
            <consortium name="The Broad Institute Genomics Platform"/>
            <consortium name="The Broad Institute Genome Sequencing Center for Infectious Disease"/>
            <person name="Wu L."/>
            <person name="Ma J."/>
        </authorList>
    </citation>
    <scope>NUCLEOTIDE SEQUENCE [LARGE SCALE GENOMIC DNA]</scope>
    <source>
        <strain evidence="7">CCUG 73951</strain>
    </source>
</reference>
<comment type="similarity">
    <text evidence="3">Belongs to the bacterial solute-binding protein 9 family.</text>
</comment>
<dbReference type="InterPro" id="IPR006129">
    <property type="entry name" value="AdhesinB"/>
</dbReference>
<dbReference type="InterPro" id="IPR006127">
    <property type="entry name" value="ZnuA-like"/>
</dbReference>
<dbReference type="PRINTS" id="PR00691">
    <property type="entry name" value="ADHESINB"/>
</dbReference>
<dbReference type="EMBL" id="JBHTBY010000017">
    <property type="protein sequence ID" value="MFC7322855.1"/>
    <property type="molecule type" value="Genomic_DNA"/>
</dbReference>
<evidence type="ECO:0000256" key="1">
    <source>
        <dbReference type="ARBA" id="ARBA00022448"/>
    </source>
</evidence>
<dbReference type="RefSeq" id="WP_289215213.1">
    <property type="nucleotide sequence ID" value="NZ_JAPVRC010000002.1"/>
</dbReference>
<evidence type="ECO:0000313" key="7">
    <source>
        <dbReference type="Proteomes" id="UP001596494"/>
    </source>
</evidence>
<evidence type="ECO:0000256" key="2">
    <source>
        <dbReference type="ARBA" id="ARBA00022729"/>
    </source>
</evidence>
<dbReference type="Pfam" id="PF01297">
    <property type="entry name" value="ZnuA"/>
    <property type="match status" value="1"/>
</dbReference>
<keyword evidence="1 3" id="KW-0813">Transport</keyword>